<dbReference type="PANTHER" id="PTHR42715">
    <property type="entry name" value="BETA-GLUCOSIDASE"/>
    <property type="match status" value="1"/>
</dbReference>
<dbReference type="Gene3D" id="3.20.20.300">
    <property type="entry name" value="Glycoside hydrolase, family 3, N-terminal domain"/>
    <property type="match status" value="1"/>
</dbReference>
<dbReference type="InterPro" id="IPR050288">
    <property type="entry name" value="Cellulose_deg_GH3"/>
</dbReference>
<dbReference type="Pfam" id="PF14310">
    <property type="entry name" value="Fn3-like"/>
    <property type="match status" value="1"/>
</dbReference>
<comment type="similarity">
    <text evidence="1">Belongs to the glycosyl hydrolase 3 family.</text>
</comment>
<dbReference type="InterPro" id="IPR001764">
    <property type="entry name" value="Glyco_hydro_3_N"/>
</dbReference>
<organism evidence="4 5">
    <name type="scientific">Bacteroides ovatus</name>
    <dbReference type="NCBI Taxonomy" id="28116"/>
    <lineage>
        <taxon>Bacteria</taxon>
        <taxon>Pseudomonadati</taxon>
        <taxon>Bacteroidota</taxon>
        <taxon>Bacteroidia</taxon>
        <taxon>Bacteroidales</taxon>
        <taxon>Bacteroidaceae</taxon>
        <taxon>Bacteroides</taxon>
    </lineage>
</organism>
<dbReference type="Pfam" id="PF00933">
    <property type="entry name" value="Glyco_hydro_3"/>
    <property type="match status" value="1"/>
</dbReference>
<evidence type="ECO:0000259" key="3">
    <source>
        <dbReference type="SMART" id="SM01217"/>
    </source>
</evidence>
<dbReference type="InterPro" id="IPR013783">
    <property type="entry name" value="Ig-like_fold"/>
</dbReference>
<gene>
    <name evidence="4" type="ORF">DWV35_09405</name>
</gene>
<dbReference type="GO" id="GO:0005975">
    <property type="term" value="P:carbohydrate metabolic process"/>
    <property type="evidence" value="ECO:0007669"/>
    <property type="project" value="InterPro"/>
</dbReference>
<feature type="domain" description="Fibronectin type III-like" evidence="3">
    <location>
        <begin position="612"/>
        <end position="682"/>
    </location>
</feature>
<dbReference type="PANTHER" id="PTHR42715:SF10">
    <property type="entry name" value="BETA-GLUCOSIDASE"/>
    <property type="match status" value="1"/>
</dbReference>
<dbReference type="FunFam" id="2.60.40.10:FF:000495">
    <property type="entry name" value="Periplasmic beta-glucosidase"/>
    <property type="match status" value="1"/>
</dbReference>
<dbReference type="SUPFAM" id="SSF52279">
    <property type="entry name" value="Beta-D-glucan exohydrolase, C-terminal domain"/>
    <property type="match status" value="1"/>
</dbReference>
<dbReference type="GO" id="GO:0008422">
    <property type="term" value="F:beta-glucosidase activity"/>
    <property type="evidence" value="ECO:0007669"/>
    <property type="project" value="UniProtKB-ARBA"/>
</dbReference>
<dbReference type="SUPFAM" id="SSF51445">
    <property type="entry name" value="(Trans)glycosidases"/>
    <property type="match status" value="1"/>
</dbReference>
<dbReference type="PRINTS" id="PR00133">
    <property type="entry name" value="GLHYDRLASE3"/>
</dbReference>
<dbReference type="EMBL" id="QSBI01000009">
    <property type="protein sequence ID" value="RGX10647.1"/>
    <property type="molecule type" value="Genomic_DNA"/>
</dbReference>
<sequence length="695" mass="78467">MNKLALTALLLFNLVGLYAQREMNVKEAYEEANKLLQTLTFEEKASMVRGYNSFFLKGIERKGIPPIYLSDATQGVNIRTNLPNPNMVKQLEKSTAFPAPILLASTFSPELSYQYAKAVGEECRAGGIEILLGPGLNIYRQSQCSRNFEYFGEDPYLVARMVEEYVKGMQSTGTAACLKHFLGNNTEFYRKRSNSIISERAINEIYLPGFKAGIDAGAMCVMTSYNQLNGDWVGQNPYAIKELLRKQLGFSWLVMSDWNSVWDLEKVVKSGQNVEMPGSYDFGTSIVELFNQGKITEKDLDNMLLPTLATCIAMNFYKRPKYEPSLLSTFPMHEKIAKRVAEEGIVLLENRDNILPLDPAVNRKILLTGKFVSEIPRGYGAAEVIGYNNVRLVDALQKEFGRTVYYIEHPTVAELQEADIVILSMGTRDREAVERPFTLPNEEEGFMRYITSNHKNVIAVINSGSAINMSAWNDKVAALIYGWYGGQSGFEALTDIITGKVNPSGKLPISIEKDFKDSPAWGYLPKGASLYNECKNEFMIKVYDIHYNEDILVGYRWYDTQNIEPLYPFGHGLSYTTFSLTKPELTVKKITGSQPIKCTVVLTNIGKRKGSEVVQLYVREDNPTLLRPVKELKQFDKIALSPGEKRIVEFELTKQDFAFWDEQSHGWKVNPGRYTIMLGTSSKAIEHSLSFVIEK</sequence>
<dbReference type="InterPro" id="IPR002772">
    <property type="entry name" value="Glyco_hydro_3_C"/>
</dbReference>
<dbReference type="InterPro" id="IPR036881">
    <property type="entry name" value="Glyco_hydro_3_C_sf"/>
</dbReference>
<name>A0A413ESU6_BACOV</name>
<keyword evidence="2 4" id="KW-0378">Hydrolase</keyword>
<dbReference type="AlphaFoldDB" id="A0A413ESU6"/>
<dbReference type="Gene3D" id="3.40.50.1700">
    <property type="entry name" value="Glycoside hydrolase family 3 C-terminal domain"/>
    <property type="match status" value="1"/>
</dbReference>
<reference evidence="4 5" key="1">
    <citation type="submission" date="2018-08" db="EMBL/GenBank/DDBJ databases">
        <title>A genome reference for cultivated species of the human gut microbiota.</title>
        <authorList>
            <person name="Zou Y."/>
            <person name="Xue W."/>
            <person name="Luo G."/>
        </authorList>
    </citation>
    <scope>NUCLEOTIDE SEQUENCE [LARGE SCALE GENOMIC DNA]</scope>
    <source>
        <strain evidence="4 5">AF04-46</strain>
    </source>
</reference>
<dbReference type="InterPro" id="IPR017853">
    <property type="entry name" value="GH"/>
</dbReference>
<evidence type="ECO:0000256" key="2">
    <source>
        <dbReference type="ARBA" id="ARBA00022801"/>
    </source>
</evidence>
<dbReference type="Pfam" id="PF01915">
    <property type="entry name" value="Glyco_hydro_3_C"/>
    <property type="match status" value="1"/>
</dbReference>
<dbReference type="InterPro" id="IPR036962">
    <property type="entry name" value="Glyco_hydro_3_N_sf"/>
</dbReference>
<comment type="caution">
    <text evidence="4">The sequence shown here is derived from an EMBL/GenBank/DDBJ whole genome shotgun (WGS) entry which is preliminary data.</text>
</comment>
<accession>A0A413ESU6</accession>
<dbReference type="Proteomes" id="UP000286031">
    <property type="component" value="Unassembled WGS sequence"/>
</dbReference>
<proteinExistence type="inferred from homology"/>
<dbReference type="SMART" id="SM01217">
    <property type="entry name" value="Fn3_like"/>
    <property type="match status" value="1"/>
</dbReference>
<dbReference type="RefSeq" id="WP_117514515.1">
    <property type="nucleotide sequence ID" value="NZ_JAQCPI010000008.1"/>
</dbReference>
<dbReference type="InterPro" id="IPR026891">
    <property type="entry name" value="Fn3-like"/>
</dbReference>
<dbReference type="Gene3D" id="2.60.40.10">
    <property type="entry name" value="Immunoglobulins"/>
    <property type="match status" value="1"/>
</dbReference>
<protein>
    <submittedName>
        <fullName evidence="4">Glycosyl hydrolase</fullName>
    </submittedName>
</protein>
<evidence type="ECO:0000313" key="4">
    <source>
        <dbReference type="EMBL" id="RGX10647.1"/>
    </source>
</evidence>
<evidence type="ECO:0000313" key="5">
    <source>
        <dbReference type="Proteomes" id="UP000286031"/>
    </source>
</evidence>
<evidence type="ECO:0000256" key="1">
    <source>
        <dbReference type="ARBA" id="ARBA00005336"/>
    </source>
</evidence>